<dbReference type="Gene3D" id="2.160.20.80">
    <property type="entry name" value="E3 ubiquitin-protein ligase SopA"/>
    <property type="match status" value="2"/>
</dbReference>
<dbReference type="Pfam" id="PF09937">
    <property type="entry name" value="DUF2169"/>
    <property type="match status" value="1"/>
</dbReference>
<evidence type="ECO:0000256" key="1">
    <source>
        <dbReference type="SAM" id="MobiDB-lite"/>
    </source>
</evidence>
<gene>
    <name evidence="3" type="ORF">CAL29_02545</name>
</gene>
<dbReference type="OrthoDB" id="237820at2"/>
<reference evidence="4" key="1">
    <citation type="submission" date="2017-05" db="EMBL/GenBank/DDBJ databases">
        <title>Complete and WGS of Bordetella genogroups.</title>
        <authorList>
            <person name="Spilker T."/>
            <person name="Lipuma J."/>
        </authorList>
    </citation>
    <scope>NUCLEOTIDE SEQUENCE [LARGE SCALE GENOMIC DNA]</scope>
    <source>
        <strain evidence="4">AU16122</strain>
    </source>
</reference>
<dbReference type="RefSeq" id="WP_094851425.1">
    <property type="nucleotide sequence ID" value="NZ_NEVM01000001.1"/>
</dbReference>
<feature type="domain" description="DUF2169" evidence="2">
    <location>
        <begin position="21"/>
        <end position="295"/>
    </location>
</feature>
<proteinExistence type="predicted"/>
<keyword evidence="4" id="KW-1185">Reference proteome</keyword>
<dbReference type="PANTHER" id="PTHR14136:SF17">
    <property type="entry name" value="BTB_POZ DOMAIN-CONTAINING PROTEIN KCTD9"/>
    <property type="match status" value="1"/>
</dbReference>
<sequence>MKTIKPFRLSLMTRPYRWRRADTLGVAVMALATLDDAPRLMPEQELWKLAAEETGGILDLGVPKACAEFLVSGYAYTRHQPDKTACGVRVRVGELEKSLLVFGDRYWLDGRPSQPAPFEQMRVNWTRAYGGPDVAANPQGMGSLAVDVNGARVLPLPNVEAPHARISSPRQQVEPAGFTAYPPDAAQRFALIGSKYGQDWLEQDYPGFAEDMDWHFFNAAPADQRRDGRALEAGSRYEIWNMHPERQALHGRLPDWKARCFASRHADGAALEEIDLWLSTAWFFPHRERVLLIWHGGLPVRENDAADVKLIMPALELAGRPRPLDHYLRVVQQRLDKTYGAVHALCDADLAPEEVQGEWLDGALPDPAQRPMVRNIMQGLARKREGWRQELLDEGMDPDLVLASVPEAEKPPTVAELPALLRGMEERMREQRASLDEARAQALADADLRQFARAAEIDVPAIADHGRPGSVGRFDPEEMHAQLADFDANPVTAPAAPGVEAQADAGHEARARPPMDQDGIAQRLGPQVDRLYLNGAHMFDAPPAMPPHRAQRTRRRVMEIHAGNRDFTGMNLIGADLSGMDLRGSCFRRAALEGANLTGATLDQCDFTGAVLARANAQGASFNAAVFAQANLSMLRGERARFDNADFTDAVCVESVFDGCAFAGAGFLRTQWRDAACTDCDFSGARFAELTPMTLRLVRSVFAGASFRQCAFMACQLDQCGFAEAALTRCSFVNTAFTGATDFTEAALFASSFCGTTSLEDVCFREASLKQCGFRGVSLARADFSGAAMAGSDFSDCVFHQARLDKLSAGESLFVRADFTGASLRGANLMQSILSKAIFLQADLGEANLFRADVSQAALDGSTRMDGAHTRNAKVWPRRREAAA</sequence>
<dbReference type="PANTHER" id="PTHR14136">
    <property type="entry name" value="BTB_POZ DOMAIN-CONTAINING PROTEIN KCTD9"/>
    <property type="match status" value="1"/>
</dbReference>
<evidence type="ECO:0000313" key="4">
    <source>
        <dbReference type="Proteomes" id="UP000216020"/>
    </source>
</evidence>
<dbReference type="InterPro" id="IPR018683">
    <property type="entry name" value="DUF2169"/>
</dbReference>
<dbReference type="SUPFAM" id="SSF141571">
    <property type="entry name" value="Pentapeptide repeat-like"/>
    <property type="match status" value="3"/>
</dbReference>
<evidence type="ECO:0000313" key="3">
    <source>
        <dbReference type="EMBL" id="OZI37319.1"/>
    </source>
</evidence>
<name>A0A261SIQ3_9BORD</name>
<dbReference type="InterPro" id="IPR051082">
    <property type="entry name" value="Pentapeptide-BTB/POZ_domain"/>
</dbReference>
<feature type="region of interest" description="Disordered" evidence="1">
    <location>
        <begin position="863"/>
        <end position="884"/>
    </location>
</feature>
<dbReference type="Proteomes" id="UP000216020">
    <property type="component" value="Unassembled WGS sequence"/>
</dbReference>
<dbReference type="AlphaFoldDB" id="A0A261SIQ3"/>
<dbReference type="EMBL" id="NEVM01000001">
    <property type="protein sequence ID" value="OZI37319.1"/>
    <property type="molecule type" value="Genomic_DNA"/>
</dbReference>
<protein>
    <recommendedName>
        <fullName evidence="2">DUF2169 domain-containing protein</fullName>
    </recommendedName>
</protein>
<dbReference type="Pfam" id="PF00805">
    <property type="entry name" value="Pentapeptide"/>
    <property type="match status" value="4"/>
</dbReference>
<organism evidence="3 4">
    <name type="scientific">Bordetella genomosp. 10</name>
    <dbReference type="NCBI Taxonomy" id="1416804"/>
    <lineage>
        <taxon>Bacteria</taxon>
        <taxon>Pseudomonadati</taxon>
        <taxon>Pseudomonadota</taxon>
        <taxon>Betaproteobacteria</taxon>
        <taxon>Burkholderiales</taxon>
        <taxon>Alcaligenaceae</taxon>
        <taxon>Bordetella</taxon>
    </lineage>
</organism>
<accession>A0A261SIQ3</accession>
<dbReference type="InterPro" id="IPR001646">
    <property type="entry name" value="5peptide_repeat"/>
</dbReference>
<comment type="caution">
    <text evidence="3">The sequence shown here is derived from an EMBL/GenBank/DDBJ whole genome shotgun (WGS) entry which is preliminary data.</text>
</comment>
<evidence type="ECO:0000259" key="2">
    <source>
        <dbReference type="Pfam" id="PF09937"/>
    </source>
</evidence>